<keyword evidence="1" id="KW-0805">Transcription regulation</keyword>
<gene>
    <name evidence="5" type="ORF">ACFOUW_18155</name>
</gene>
<dbReference type="SUPFAM" id="SSF46785">
    <property type="entry name" value="Winged helix' DNA-binding domain"/>
    <property type="match status" value="1"/>
</dbReference>
<proteinExistence type="predicted"/>
<dbReference type="PANTHER" id="PTHR33204">
    <property type="entry name" value="TRANSCRIPTIONAL REGULATOR, MARR FAMILY"/>
    <property type="match status" value="1"/>
</dbReference>
<protein>
    <submittedName>
        <fullName evidence="5">Winged helix-turn-helix transcriptional regulator</fullName>
    </submittedName>
</protein>
<evidence type="ECO:0000256" key="3">
    <source>
        <dbReference type="ARBA" id="ARBA00023163"/>
    </source>
</evidence>
<comment type="caution">
    <text evidence="5">The sequence shown here is derived from an EMBL/GenBank/DDBJ whole genome shotgun (WGS) entry which is preliminary data.</text>
</comment>
<organism evidence="5 6">
    <name type="scientific">Tenggerimyces flavus</name>
    <dbReference type="NCBI Taxonomy" id="1708749"/>
    <lineage>
        <taxon>Bacteria</taxon>
        <taxon>Bacillati</taxon>
        <taxon>Actinomycetota</taxon>
        <taxon>Actinomycetes</taxon>
        <taxon>Propionibacteriales</taxon>
        <taxon>Nocardioidaceae</taxon>
        <taxon>Tenggerimyces</taxon>
    </lineage>
</organism>
<dbReference type="Proteomes" id="UP001595699">
    <property type="component" value="Unassembled WGS sequence"/>
</dbReference>
<keyword evidence="3" id="KW-0804">Transcription</keyword>
<evidence type="ECO:0000313" key="6">
    <source>
        <dbReference type="Proteomes" id="UP001595699"/>
    </source>
</evidence>
<dbReference type="Gene3D" id="1.10.10.10">
    <property type="entry name" value="Winged helix-like DNA-binding domain superfamily/Winged helix DNA-binding domain"/>
    <property type="match status" value="1"/>
</dbReference>
<evidence type="ECO:0000256" key="1">
    <source>
        <dbReference type="ARBA" id="ARBA00023015"/>
    </source>
</evidence>
<dbReference type="PANTHER" id="PTHR33204:SF18">
    <property type="entry name" value="TRANSCRIPTIONAL REGULATORY PROTEIN"/>
    <property type="match status" value="1"/>
</dbReference>
<evidence type="ECO:0000313" key="5">
    <source>
        <dbReference type="EMBL" id="MFC3762771.1"/>
    </source>
</evidence>
<evidence type="ECO:0000256" key="2">
    <source>
        <dbReference type="ARBA" id="ARBA00023125"/>
    </source>
</evidence>
<evidence type="ECO:0000259" key="4">
    <source>
        <dbReference type="PROSITE" id="PS51118"/>
    </source>
</evidence>
<dbReference type="RefSeq" id="WP_205122766.1">
    <property type="nucleotide sequence ID" value="NZ_JAFBCM010000001.1"/>
</dbReference>
<feature type="domain" description="HTH hxlR-type" evidence="4">
    <location>
        <begin position="12"/>
        <end position="109"/>
    </location>
</feature>
<dbReference type="EMBL" id="JBHRZH010000016">
    <property type="protein sequence ID" value="MFC3762771.1"/>
    <property type="molecule type" value="Genomic_DNA"/>
</dbReference>
<dbReference type="InterPro" id="IPR036388">
    <property type="entry name" value="WH-like_DNA-bd_sf"/>
</dbReference>
<name>A0ABV7YDQ5_9ACTN</name>
<dbReference type="InterPro" id="IPR036390">
    <property type="entry name" value="WH_DNA-bd_sf"/>
</dbReference>
<keyword evidence="6" id="KW-1185">Reference proteome</keyword>
<keyword evidence="2" id="KW-0238">DNA-binding</keyword>
<dbReference type="InterPro" id="IPR002577">
    <property type="entry name" value="HTH_HxlR"/>
</dbReference>
<reference evidence="6" key="1">
    <citation type="journal article" date="2019" name="Int. J. Syst. Evol. Microbiol.">
        <title>The Global Catalogue of Microorganisms (GCM) 10K type strain sequencing project: providing services to taxonomists for standard genome sequencing and annotation.</title>
        <authorList>
            <consortium name="The Broad Institute Genomics Platform"/>
            <consortium name="The Broad Institute Genome Sequencing Center for Infectious Disease"/>
            <person name="Wu L."/>
            <person name="Ma J."/>
        </authorList>
    </citation>
    <scope>NUCLEOTIDE SEQUENCE [LARGE SCALE GENOMIC DNA]</scope>
    <source>
        <strain evidence="6">CGMCC 4.7241</strain>
    </source>
</reference>
<accession>A0ABV7YDQ5</accession>
<dbReference type="Pfam" id="PF01638">
    <property type="entry name" value="HxlR"/>
    <property type="match status" value="1"/>
</dbReference>
<dbReference type="PROSITE" id="PS51118">
    <property type="entry name" value="HTH_HXLR"/>
    <property type="match status" value="1"/>
</dbReference>
<sequence>MALGKDYPDQDCSLARALELLGERWTMLIVRDAFYGVRRYNDFLVHLDVPRAVLAERLTALTNAGVLARHRYQEAPPRDEYVLTEMGLGLWPTLHSLARWGDRHLGSEKGPKRLFVHVGCDTRLDALAQCPTCGQVDPAEVEMRPGPGADPFRTDRVSVALRQPHRMLEPVLA</sequence>